<evidence type="ECO:0000313" key="7">
    <source>
        <dbReference type="EMBL" id="GFY74408.1"/>
    </source>
</evidence>
<evidence type="ECO:0000256" key="3">
    <source>
        <dbReference type="ARBA" id="ARBA00022833"/>
    </source>
</evidence>
<dbReference type="Proteomes" id="UP000886998">
    <property type="component" value="Unassembled WGS sequence"/>
</dbReference>
<evidence type="ECO:0000256" key="2">
    <source>
        <dbReference type="ARBA" id="ARBA00022771"/>
    </source>
</evidence>
<proteinExistence type="predicted"/>
<feature type="compositionally biased region" description="Acidic residues" evidence="4">
    <location>
        <begin position="362"/>
        <end position="371"/>
    </location>
</feature>
<dbReference type="EMBL" id="BMAV01020724">
    <property type="protein sequence ID" value="GFY74408.1"/>
    <property type="molecule type" value="Genomic_DNA"/>
</dbReference>
<feature type="compositionally biased region" description="Polar residues" evidence="4">
    <location>
        <begin position="327"/>
        <end position="336"/>
    </location>
</feature>
<dbReference type="PROSITE" id="PS51050">
    <property type="entry name" value="ZF_CW"/>
    <property type="match status" value="1"/>
</dbReference>
<gene>
    <name evidence="7" type="primary">ZCWPW1_0</name>
    <name evidence="7" type="ORF">TNIN_385602</name>
</gene>
<feature type="compositionally biased region" description="Basic and acidic residues" evidence="4">
    <location>
        <begin position="285"/>
        <end position="294"/>
    </location>
</feature>
<keyword evidence="2" id="KW-0863">Zinc-finger</keyword>
<dbReference type="InterPro" id="IPR011124">
    <property type="entry name" value="Znf_CW"/>
</dbReference>
<dbReference type="PANTHER" id="PTHR15999">
    <property type="entry name" value="ZINC FINGER CW-TYPE PWWP DOMAIN PROTEIN 1"/>
    <property type="match status" value="1"/>
</dbReference>
<reference evidence="7" key="1">
    <citation type="submission" date="2020-08" db="EMBL/GenBank/DDBJ databases">
        <title>Multicomponent nature underlies the extraordinary mechanical properties of spider dragline silk.</title>
        <authorList>
            <person name="Kono N."/>
            <person name="Nakamura H."/>
            <person name="Mori M."/>
            <person name="Yoshida Y."/>
            <person name="Ohtoshi R."/>
            <person name="Malay A.D."/>
            <person name="Moran D.A.P."/>
            <person name="Tomita M."/>
            <person name="Numata K."/>
            <person name="Arakawa K."/>
        </authorList>
    </citation>
    <scope>NUCLEOTIDE SEQUENCE</scope>
</reference>
<sequence>MLAYNFHSRMIQNPERLTTAMGRITVLLRRLKRGTRLYFPENCENPRRWGLVPDLAVVTRYKSGEPYENNVCERTTTKDVLVKWNEYYSNNVFAIGIKCVKCEQWRKVFQYQESSEVPDNWDCSMWQRKNKKPGSCDIPSDVTAEDFGDEEFTPGSLVWAKLSGYPCWPGMVEDCPDKLEYFISYVEGDEYHINFFADRPMRSWVPAKRVTDFRKPSPDEKLKKKKPNKALDRSIMEAEKALKMPLKERLGTYSFAVRYKGKWGKTKASARLPSSKNSAVNLKQVKGDKEETGGRKRRRGSKINDPKKKGVNTRNSSNSKAPEVNAPENTTVQNSFEDSDKYSSEVEMSVADEDDPRIGQISDDDDDDDITSSDSESLREYTEAESDYIKTLERVFRPSYMSNKRVSPYDSERCLRKFLKEAESLNNDPEKIRLIDMNKYIE</sequence>
<dbReference type="GO" id="GO:0008270">
    <property type="term" value="F:zinc ion binding"/>
    <property type="evidence" value="ECO:0007669"/>
    <property type="project" value="UniProtKB-KW"/>
</dbReference>
<feature type="compositionally biased region" description="Polar residues" evidence="4">
    <location>
        <begin position="272"/>
        <end position="281"/>
    </location>
</feature>
<dbReference type="InterPro" id="IPR000313">
    <property type="entry name" value="PWWP_dom"/>
</dbReference>
<dbReference type="SUPFAM" id="SSF63748">
    <property type="entry name" value="Tudor/PWWP/MBT"/>
    <property type="match status" value="1"/>
</dbReference>
<protein>
    <submittedName>
        <fullName evidence="7">Zinc finger CW-type PWWP domain protein 1</fullName>
    </submittedName>
</protein>
<dbReference type="PANTHER" id="PTHR15999:SF2">
    <property type="entry name" value="ZINC FINGER CW-TYPE PWWP DOMAIN PROTEIN 1"/>
    <property type="match status" value="1"/>
</dbReference>
<evidence type="ECO:0000259" key="5">
    <source>
        <dbReference type="PROSITE" id="PS50812"/>
    </source>
</evidence>
<dbReference type="PROSITE" id="PS50812">
    <property type="entry name" value="PWWP"/>
    <property type="match status" value="1"/>
</dbReference>
<dbReference type="Gene3D" id="3.30.40.100">
    <property type="match status" value="1"/>
</dbReference>
<dbReference type="Gene3D" id="2.30.30.140">
    <property type="match status" value="1"/>
</dbReference>
<dbReference type="AlphaFoldDB" id="A0A8X6YL75"/>
<dbReference type="SMART" id="SM00293">
    <property type="entry name" value="PWWP"/>
    <property type="match status" value="1"/>
</dbReference>
<keyword evidence="8" id="KW-1185">Reference proteome</keyword>
<feature type="domain" description="PWWP" evidence="5">
    <location>
        <begin position="154"/>
        <end position="216"/>
    </location>
</feature>
<keyword evidence="1" id="KW-0479">Metal-binding</keyword>
<dbReference type="OrthoDB" id="6437594at2759"/>
<accession>A0A8X6YL75</accession>
<organism evidence="7 8">
    <name type="scientific">Trichonephila inaurata madagascariensis</name>
    <dbReference type="NCBI Taxonomy" id="2747483"/>
    <lineage>
        <taxon>Eukaryota</taxon>
        <taxon>Metazoa</taxon>
        <taxon>Ecdysozoa</taxon>
        <taxon>Arthropoda</taxon>
        <taxon>Chelicerata</taxon>
        <taxon>Arachnida</taxon>
        <taxon>Araneae</taxon>
        <taxon>Araneomorphae</taxon>
        <taxon>Entelegynae</taxon>
        <taxon>Araneoidea</taxon>
        <taxon>Nephilidae</taxon>
        <taxon>Trichonephila</taxon>
        <taxon>Trichonephila inaurata</taxon>
    </lineage>
</organism>
<evidence type="ECO:0000259" key="6">
    <source>
        <dbReference type="PROSITE" id="PS51050"/>
    </source>
</evidence>
<evidence type="ECO:0000313" key="8">
    <source>
        <dbReference type="Proteomes" id="UP000886998"/>
    </source>
</evidence>
<comment type="caution">
    <text evidence="7">The sequence shown here is derived from an EMBL/GenBank/DDBJ whole genome shotgun (WGS) entry which is preliminary data.</text>
</comment>
<evidence type="ECO:0000256" key="1">
    <source>
        <dbReference type="ARBA" id="ARBA00022723"/>
    </source>
</evidence>
<dbReference type="InterPro" id="IPR042778">
    <property type="entry name" value="ZCWPW1/ZCWPW2"/>
</dbReference>
<keyword evidence="3" id="KW-0862">Zinc</keyword>
<feature type="domain" description="CW-type" evidence="6">
    <location>
        <begin position="87"/>
        <end position="144"/>
    </location>
</feature>
<evidence type="ECO:0000256" key="4">
    <source>
        <dbReference type="SAM" id="MobiDB-lite"/>
    </source>
</evidence>
<name>A0A8X6YL75_9ARAC</name>
<feature type="region of interest" description="Disordered" evidence="4">
    <location>
        <begin position="266"/>
        <end position="383"/>
    </location>
</feature>
<dbReference type="GO" id="GO:0005634">
    <property type="term" value="C:nucleus"/>
    <property type="evidence" value="ECO:0007669"/>
    <property type="project" value="TreeGrafter"/>
</dbReference>
<dbReference type="Pfam" id="PF00855">
    <property type="entry name" value="PWWP"/>
    <property type="match status" value="1"/>
</dbReference>